<keyword evidence="3" id="KW-1185">Reference proteome</keyword>
<protein>
    <submittedName>
        <fullName evidence="2">Uncharacterized protein</fullName>
    </submittedName>
</protein>
<accession>A0A5D2LJY5</accession>
<dbReference type="EMBL" id="CM017625">
    <property type="protein sequence ID" value="TYH79400.1"/>
    <property type="molecule type" value="Genomic_DNA"/>
</dbReference>
<feature type="region of interest" description="Disordered" evidence="1">
    <location>
        <begin position="45"/>
        <end position="64"/>
    </location>
</feature>
<reference evidence="2 3" key="1">
    <citation type="submission" date="2019-07" db="EMBL/GenBank/DDBJ databases">
        <title>WGS assembly of Gossypium tomentosum.</title>
        <authorList>
            <person name="Chen Z.J."/>
            <person name="Sreedasyam A."/>
            <person name="Ando A."/>
            <person name="Song Q."/>
            <person name="De L."/>
            <person name="Hulse-Kemp A."/>
            <person name="Ding M."/>
            <person name="Ye W."/>
            <person name="Kirkbride R."/>
            <person name="Jenkins J."/>
            <person name="Plott C."/>
            <person name="Lovell J."/>
            <person name="Lin Y.-M."/>
            <person name="Vaughn R."/>
            <person name="Liu B."/>
            <person name="Li W."/>
            <person name="Simpson S."/>
            <person name="Scheffler B."/>
            <person name="Saski C."/>
            <person name="Grover C."/>
            <person name="Hu G."/>
            <person name="Conover J."/>
            <person name="Carlson J."/>
            <person name="Shu S."/>
            <person name="Boston L."/>
            <person name="Williams M."/>
            <person name="Peterson D."/>
            <person name="Mcgee K."/>
            <person name="Jones D."/>
            <person name="Wendel J."/>
            <person name="Stelly D."/>
            <person name="Grimwood J."/>
            <person name="Schmutz J."/>
        </authorList>
    </citation>
    <scope>NUCLEOTIDE SEQUENCE [LARGE SCALE GENOMIC DNA]</scope>
    <source>
        <strain evidence="2">7179.01</strain>
    </source>
</reference>
<evidence type="ECO:0000313" key="3">
    <source>
        <dbReference type="Proteomes" id="UP000322667"/>
    </source>
</evidence>
<evidence type="ECO:0000256" key="1">
    <source>
        <dbReference type="SAM" id="MobiDB-lite"/>
    </source>
</evidence>
<organism evidence="2 3">
    <name type="scientific">Gossypium tomentosum</name>
    <name type="common">Hawaiian cotton</name>
    <name type="synonym">Gossypium sandvicense</name>
    <dbReference type="NCBI Taxonomy" id="34277"/>
    <lineage>
        <taxon>Eukaryota</taxon>
        <taxon>Viridiplantae</taxon>
        <taxon>Streptophyta</taxon>
        <taxon>Embryophyta</taxon>
        <taxon>Tracheophyta</taxon>
        <taxon>Spermatophyta</taxon>
        <taxon>Magnoliopsida</taxon>
        <taxon>eudicotyledons</taxon>
        <taxon>Gunneridae</taxon>
        <taxon>Pentapetalae</taxon>
        <taxon>rosids</taxon>
        <taxon>malvids</taxon>
        <taxon>Malvales</taxon>
        <taxon>Malvaceae</taxon>
        <taxon>Malvoideae</taxon>
        <taxon>Gossypium</taxon>
    </lineage>
</organism>
<name>A0A5D2LJY5_GOSTO</name>
<gene>
    <name evidence="2" type="ORF">ES332_D03G061300v1</name>
</gene>
<dbReference type="AlphaFoldDB" id="A0A5D2LJY5"/>
<sequence>MNTLFNLQPQQPQGPSPLLLLTPKSARMPTARLCRFGGEEGAYTWRHKSRGRDPGSESSGDGGC</sequence>
<dbReference type="Proteomes" id="UP000322667">
    <property type="component" value="Chromosome D03"/>
</dbReference>
<proteinExistence type="predicted"/>
<evidence type="ECO:0000313" key="2">
    <source>
        <dbReference type="EMBL" id="TYH79400.1"/>
    </source>
</evidence>